<dbReference type="Pfam" id="PF01695">
    <property type="entry name" value="IstB_IS21"/>
    <property type="match status" value="1"/>
</dbReference>
<dbReference type="SUPFAM" id="SSF52540">
    <property type="entry name" value="P-loop containing nucleoside triphosphate hydrolases"/>
    <property type="match status" value="1"/>
</dbReference>
<reference evidence="2" key="2">
    <citation type="journal article" date="2021" name="PeerJ">
        <title>Extensive microbial diversity within the chicken gut microbiome revealed by metagenomics and culture.</title>
        <authorList>
            <person name="Gilroy R."/>
            <person name="Ravi A."/>
            <person name="Getino M."/>
            <person name="Pursley I."/>
            <person name="Horton D.L."/>
            <person name="Alikhan N.F."/>
            <person name="Baker D."/>
            <person name="Gharbi K."/>
            <person name="Hall N."/>
            <person name="Watson M."/>
            <person name="Adriaenssens E.M."/>
            <person name="Foster-Nyarko E."/>
            <person name="Jarju S."/>
            <person name="Secka A."/>
            <person name="Antonio M."/>
            <person name="Oren A."/>
            <person name="Chaudhuri R.R."/>
            <person name="La Ragione R."/>
            <person name="Hildebrand F."/>
            <person name="Pallen M.J."/>
        </authorList>
    </citation>
    <scope>NUCLEOTIDE SEQUENCE</scope>
    <source>
        <strain evidence="2">CHK154-7741</strain>
    </source>
</reference>
<dbReference type="Proteomes" id="UP000886748">
    <property type="component" value="Unassembled WGS sequence"/>
</dbReference>
<dbReference type="Gene3D" id="3.40.50.300">
    <property type="entry name" value="P-loop containing nucleotide triphosphate hydrolases"/>
    <property type="match status" value="1"/>
</dbReference>
<dbReference type="PANTHER" id="PTHR30050">
    <property type="entry name" value="CHROMOSOMAL REPLICATION INITIATOR PROTEIN DNAA"/>
    <property type="match status" value="1"/>
</dbReference>
<organism evidence="2 3">
    <name type="scientific">Candidatus Limenecus avicola</name>
    <dbReference type="NCBI Taxonomy" id="2840847"/>
    <lineage>
        <taxon>Bacteria</taxon>
        <taxon>Bacillati</taxon>
        <taxon>Bacillota</taxon>
        <taxon>Clostridia</taxon>
        <taxon>Eubacteriales</taxon>
        <taxon>Clostridiaceae</taxon>
        <taxon>Clostridiaceae incertae sedis</taxon>
        <taxon>Candidatus Limenecus</taxon>
    </lineage>
</organism>
<proteinExistence type="predicted"/>
<dbReference type="GO" id="GO:0005524">
    <property type="term" value="F:ATP binding"/>
    <property type="evidence" value="ECO:0007669"/>
    <property type="project" value="UniProtKB-KW"/>
</dbReference>
<dbReference type="AlphaFoldDB" id="A0A9D1SS49"/>
<feature type="domain" description="IstB-like ATP-binding" evidence="1">
    <location>
        <begin position="56"/>
        <end position="239"/>
    </location>
</feature>
<evidence type="ECO:0000313" key="3">
    <source>
        <dbReference type="Proteomes" id="UP000886748"/>
    </source>
</evidence>
<dbReference type="InterPro" id="IPR027417">
    <property type="entry name" value="P-loop_NTPase"/>
</dbReference>
<dbReference type="EMBL" id="DVOD01000060">
    <property type="protein sequence ID" value="HIU93129.1"/>
    <property type="molecule type" value="Genomic_DNA"/>
</dbReference>
<accession>A0A9D1SS49</accession>
<evidence type="ECO:0000313" key="2">
    <source>
        <dbReference type="EMBL" id="HIU93129.1"/>
    </source>
</evidence>
<keyword evidence="2" id="KW-0067">ATP-binding</keyword>
<gene>
    <name evidence="2" type="ORF">IAD26_08360</name>
</gene>
<reference evidence="2" key="1">
    <citation type="submission" date="2020-10" db="EMBL/GenBank/DDBJ databases">
        <authorList>
            <person name="Gilroy R."/>
        </authorList>
    </citation>
    <scope>NUCLEOTIDE SEQUENCE</scope>
    <source>
        <strain evidence="2">CHK154-7741</strain>
    </source>
</reference>
<dbReference type="CDD" id="cd00009">
    <property type="entry name" value="AAA"/>
    <property type="match status" value="1"/>
</dbReference>
<comment type="caution">
    <text evidence="2">The sequence shown here is derived from an EMBL/GenBank/DDBJ whole genome shotgun (WGS) entry which is preliminary data.</text>
</comment>
<dbReference type="GO" id="GO:0006260">
    <property type="term" value="P:DNA replication"/>
    <property type="evidence" value="ECO:0007669"/>
    <property type="project" value="TreeGrafter"/>
</dbReference>
<dbReference type="InterPro" id="IPR002611">
    <property type="entry name" value="IstB_ATP-bd"/>
</dbReference>
<name>A0A9D1SS49_9CLOT</name>
<evidence type="ECO:0000259" key="1">
    <source>
        <dbReference type="Pfam" id="PF01695"/>
    </source>
</evidence>
<keyword evidence="2" id="KW-0547">Nucleotide-binding</keyword>
<dbReference type="PANTHER" id="PTHR30050:SF4">
    <property type="entry name" value="ATP-BINDING PROTEIN RV3427C IN INSERTION SEQUENCE-RELATED"/>
    <property type="match status" value="1"/>
</dbReference>
<protein>
    <submittedName>
        <fullName evidence="2">ATP-binding protein</fullName>
    </submittedName>
</protein>
<sequence length="241" mass="27919">MEIIKCQHCGKPYEMKAFTVLGITKKLWVAQCNCIDKLAEKQKEAQIQEEKKRILEKKFKNSMMTPLFREKCFDMVDNSEMKRKCIEYVKVFKPHNSTGLSLIGNVGTGKTTLLACICNELMQKGYNCLFTQLTDLLDKFSTARRSSDERAEEKLLNWLLEFDFVVLDDIGREKYTETRLEVVFKIVDKLISHKIPIGISANPEMIKKLKNIPDFAAILDRLNETCQLKLEFEGKSFRRAS</sequence>